<dbReference type="InterPro" id="IPR012902">
    <property type="entry name" value="N_methyl_site"/>
</dbReference>
<proteinExistence type="inferred from homology"/>
<keyword evidence="3" id="KW-1133">Transmembrane helix</keyword>
<gene>
    <name evidence="4" type="ORF">XFHB_02220</name>
</gene>
<keyword evidence="2" id="KW-0488">Methylation</keyword>
<protein>
    <submittedName>
        <fullName evidence="4">Pilin</fullName>
    </submittedName>
</protein>
<comment type="similarity">
    <text evidence="1">Belongs to the N-Me-Phe pilin family.</text>
</comment>
<keyword evidence="3" id="KW-0812">Transmembrane</keyword>
<evidence type="ECO:0000256" key="1">
    <source>
        <dbReference type="ARBA" id="ARBA00005233"/>
    </source>
</evidence>
<dbReference type="SUPFAM" id="SSF54523">
    <property type="entry name" value="Pili subunits"/>
    <property type="match status" value="1"/>
</dbReference>
<feature type="transmembrane region" description="Helical" evidence="3">
    <location>
        <begin position="7"/>
        <end position="31"/>
    </location>
</feature>
<organism evidence="4 5">
    <name type="scientific">Xylella fastidiosa</name>
    <dbReference type="NCBI Taxonomy" id="2371"/>
    <lineage>
        <taxon>Bacteria</taxon>
        <taxon>Pseudomonadati</taxon>
        <taxon>Pseudomonadota</taxon>
        <taxon>Gammaproteobacteria</taxon>
        <taxon>Lysobacterales</taxon>
        <taxon>Lysobacteraceae</taxon>
        <taxon>Xylella</taxon>
    </lineage>
</organism>
<evidence type="ECO:0000256" key="3">
    <source>
        <dbReference type="SAM" id="Phobius"/>
    </source>
</evidence>
<dbReference type="Gene3D" id="3.30.700.10">
    <property type="entry name" value="Glycoprotein, Type 4 Pilin"/>
    <property type="match status" value="1"/>
</dbReference>
<dbReference type="NCBIfam" id="TIGR02532">
    <property type="entry name" value="IV_pilin_GFxxxE"/>
    <property type="match status" value="1"/>
</dbReference>
<dbReference type="Pfam" id="PF00114">
    <property type="entry name" value="Pilin"/>
    <property type="match status" value="1"/>
</dbReference>
<evidence type="ECO:0000313" key="5">
    <source>
        <dbReference type="Proteomes" id="UP000196980"/>
    </source>
</evidence>
<dbReference type="InterPro" id="IPR045584">
    <property type="entry name" value="Pilin-like"/>
</dbReference>
<sequence length="187" mass="20345">MEKRQQGFTLLEVMVTLIVPAVLGAITLPLYQRYVAKTQVTAALADITPGKIGAEARIAAGAPSTDVPGDIALPPVTDRCRNIAVHVEAGTRGLSSVESSITCIMNGNAEVDGRFIRWFRLLDRSNATDYVAYGSFTFDDHKNLDKKKDESLYGKWFCVTNVDLELRPAGCVAEEQLPVKAAFARNA</sequence>
<name>A0ABC8ABN2_XYLFS</name>
<dbReference type="Pfam" id="PF07963">
    <property type="entry name" value="N_methyl"/>
    <property type="match status" value="1"/>
</dbReference>
<dbReference type="InterPro" id="IPR001082">
    <property type="entry name" value="Pilin"/>
</dbReference>
<dbReference type="Proteomes" id="UP000196980">
    <property type="component" value="Chromosome"/>
</dbReference>
<dbReference type="EMBL" id="CP009885">
    <property type="protein sequence ID" value="ALR05863.1"/>
    <property type="molecule type" value="Genomic_DNA"/>
</dbReference>
<dbReference type="RefSeq" id="WP_010893065.1">
    <property type="nucleotide sequence ID" value="NZ_CP009790.1"/>
</dbReference>
<accession>A0ABC8ABN2</accession>
<keyword evidence="3" id="KW-0472">Membrane</keyword>
<dbReference type="AlphaFoldDB" id="A0ABC8ABN2"/>
<dbReference type="KEGG" id="xfh:XFHB_02220"/>
<evidence type="ECO:0000313" key="4">
    <source>
        <dbReference type="EMBL" id="ALR05863.1"/>
    </source>
</evidence>
<evidence type="ECO:0000256" key="2">
    <source>
        <dbReference type="ARBA" id="ARBA00022481"/>
    </source>
</evidence>
<reference evidence="5" key="1">
    <citation type="submission" date="2014-11" db="EMBL/GenBank/DDBJ databases">
        <title>Xylella fastidiosa Hib4 Genome Sequencing.</title>
        <authorList>
            <person name="Pierry P.M."/>
            <person name="da Silva A.M."/>
        </authorList>
    </citation>
    <scope>NUCLEOTIDE SEQUENCE [LARGE SCALE GENOMIC DNA]</scope>
    <source>
        <strain evidence="5">Hib4</strain>
    </source>
</reference>